<dbReference type="CDD" id="cd16936">
    <property type="entry name" value="HATPase_RsbW-like"/>
    <property type="match status" value="1"/>
</dbReference>
<dbReference type="PANTHER" id="PTHR35526:SF3">
    <property type="entry name" value="ANTI-SIGMA-F FACTOR RSBW"/>
    <property type="match status" value="1"/>
</dbReference>
<dbReference type="InterPro" id="IPR003594">
    <property type="entry name" value="HATPase_dom"/>
</dbReference>
<accession>A0A7H0IIS1</accession>
<keyword evidence="1" id="KW-0418">Kinase</keyword>
<dbReference type="PANTHER" id="PTHR35526">
    <property type="entry name" value="ANTI-SIGMA-F FACTOR RSBW-RELATED"/>
    <property type="match status" value="1"/>
</dbReference>
<dbReference type="AlphaFoldDB" id="A0A7H0IIS1"/>
<evidence type="ECO:0000313" key="4">
    <source>
        <dbReference type="Proteomes" id="UP000516052"/>
    </source>
</evidence>
<sequence length="132" mass="14410">MPTHHEDELDYTPTPHNVTRARTRTAHLAAAWGHPALAPDVALVTSELTTNAILHGSLRGRLIRVRLAVVDTTLRLEVSDPRAERVPHPREASPAEQFGRGLALVGALCDDWGHGPRDGVGKTVWAEWKLPG</sequence>
<dbReference type="SUPFAM" id="SSF55874">
    <property type="entry name" value="ATPase domain of HSP90 chaperone/DNA topoisomerase II/histidine kinase"/>
    <property type="match status" value="1"/>
</dbReference>
<gene>
    <name evidence="3" type="ORF">IAG44_26850</name>
</gene>
<keyword evidence="3" id="KW-0547">Nucleotide-binding</keyword>
<dbReference type="KEGG" id="sroi:IAG44_26850"/>
<dbReference type="InterPro" id="IPR036890">
    <property type="entry name" value="HATPase_C_sf"/>
</dbReference>
<dbReference type="InterPro" id="IPR050267">
    <property type="entry name" value="Anti-sigma-factor_SerPK"/>
</dbReference>
<name>A0A7H0IIS1_9ACTN</name>
<dbReference type="GO" id="GO:0004674">
    <property type="term" value="F:protein serine/threonine kinase activity"/>
    <property type="evidence" value="ECO:0007669"/>
    <property type="project" value="UniProtKB-KW"/>
</dbReference>
<keyword evidence="1" id="KW-0808">Transferase</keyword>
<dbReference type="RefSeq" id="WP_187749638.1">
    <property type="nucleotide sequence ID" value="NZ_CP060828.1"/>
</dbReference>
<organism evidence="3 4">
    <name type="scientific">Streptomyces roseirectus</name>
    <dbReference type="NCBI Taxonomy" id="2768066"/>
    <lineage>
        <taxon>Bacteria</taxon>
        <taxon>Bacillati</taxon>
        <taxon>Actinomycetota</taxon>
        <taxon>Actinomycetes</taxon>
        <taxon>Kitasatosporales</taxon>
        <taxon>Streptomycetaceae</taxon>
        <taxon>Streptomyces</taxon>
    </lineage>
</organism>
<dbReference type="EMBL" id="CP060828">
    <property type="protein sequence ID" value="QNP72687.1"/>
    <property type="molecule type" value="Genomic_DNA"/>
</dbReference>
<keyword evidence="3" id="KW-0067">ATP-binding</keyword>
<dbReference type="Proteomes" id="UP000516052">
    <property type="component" value="Chromosome"/>
</dbReference>
<keyword evidence="1" id="KW-0723">Serine/threonine-protein kinase</keyword>
<evidence type="ECO:0000259" key="2">
    <source>
        <dbReference type="Pfam" id="PF13581"/>
    </source>
</evidence>
<reference evidence="3 4" key="1">
    <citation type="submission" date="2020-08" db="EMBL/GenBank/DDBJ databases">
        <title>A novel species.</title>
        <authorList>
            <person name="Gao J."/>
        </authorList>
    </citation>
    <scope>NUCLEOTIDE SEQUENCE [LARGE SCALE GENOMIC DNA]</scope>
    <source>
        <strain evidence="3 4">CRXT-G-22</strain>
    </source>
</reference>
<dbReference type="Gene3D" id="3.30.565.10">
    <property type="entry name" value="Histidine kinase-like ATPase, C-terminal domain"/>
    <property type="match status" value="1"/>
</dbReference>
<proteinExistence type="predicted"/>
<evidence type="ECO:0000313" key="3">
    <source>
        <dbReference type="EMBL" id="QNP72687.1"/>
    </source>
</evidence>
<keyword evidence="4" id="KW-1185">Reference proteome</keyword>
<evidence type="ECO:0000256" key="1">
    <source>
        <dbReference type="ARBA" id="ARBA00022527"/>
    </source>
</evidence>
<dbReference type="GO" id="GO:0005524">
    <property type="term" value="F:ATP binding"/>
    <property type="evidence" value="ECO:0007669"/>
    <property type="project" value="UniProtKB-KW"/>
</dbReference>
<feature type="domain" description="Histidine kinase/HSP90-like ATPase" evidence="2">
    <location>
        <begin position="13"/>
        <end position="128"/>
    </location>
</feature>
<dbReference type="Pfam" id="PF13581">
    <property type="entry name" value="HATPase_c_2"/>
    <property type="match status" value="1"/>
</dbReference>
<protein>
    <submittedName>
        <fullName evidence="3">ATP-binding protein</fullName>
    </submittedName>
</protein>